<accession>A0ABY7JVY3</accession>
<dbReference type="Proteomes" id="UP001164693">
    <property type="component" value="Chromosome"/>
</dbReference>
<evidence type="ECO:0000313" key="2">
    <source>
        <dbReference type="EMBL" id="WAX55507.1"/>
    </source>
</evidence>
<sequence>MTLTLLGLLGTGLVDPRSAVVHADDPGLTRGDGCFEGCRVRTDGSGRSQVDKLDAHLARMRRSASALQLPFDADEWRVLVDKALAACVTPGEWAMKLLLTRGPAGGTPVGLLTVSALPAEYPRQRRDGIAVATLDRGTAADAFARAPWLLGGVKALSYAVNMAAQREAVRRGAEDVIFVSADGFVLEAPTSSVVWAVGRALFTTPLDGTGILGGTTQQLLFERAAAAGWRTEAARARVADLFAADSLWLVGSVRGPVDVVRIDGVVRARDTARTAEVRTLCGFGRQ</sequence>
<keyword evidence="2" id="KW-0032">Aminotransferase</keyword>
<dbReference type="SUPFAM" id="SSF56752">
    <property type="entry name" value="D-aminoacid aminotransferase-like PLP-dependent enzymes"/>
    <property type="match status" value="1"/>
</dbReference>
<evidence type="ECO:0000313" key="3">
    <source>
        <dbReference type="Proteomes" id="UP001164693"/>
    </source>
</evidence>
<evidence type="ECO:0000256" key="1">
    <source>
        <dbReference type="ARBA" id="ARBA00009320"/>
    </source>
</evidence>
<dbReference type="GO" id="GO:0008483">
    <property type="term" value="F:transaminase activity"/>
    <property type="evidence" value="ECO:0007669"/>
    <property type="project" value="UniProtKB-KW"/>
</dbReference>
<proteinExistence type="inferred from homology"/>
<dbReference type="InterPro" id="IPR043132">
    <property type="entry name" value="BCAT-like_C"/>
</dbReference>
<keyword evidence="3" id="KW-1185">Reference proteome</keyword>
<keyword evidence="2" id="KW-0808">Transferase</keyword>
<reference evidence="2" key="1">
    <citation type="submission" date="2022-05" db="EMBL/GenBank/DDBJ databases">
        <title>Jatrophihabitans sp. SB3-54 whole genome sequence.</title>
        <authorList>
            <person name="Suh M.K."/>
            <person name="Eom M.K."/>
            <person name="Kim J.S."/>
            <person name="Kim H.S."/>
            <person name="Do H.E."/>
            <person name="Shin Y.K."/>
            <person name="Lee J.-S."/>
        </authorList>
    </citation>
    <scope>NUCLEOTIDE SEQUENCE</scope>
    <source>
        <strain evidence="2">SB3-54</strain>
    </source>
</reference>
<protein>
    <submittedName>
        <fullName evidence="2">Aminotransferase class IV</fullName>
    </submittedName>
</protein>
<dbReference type="InterPro" id="IPR001544">
    <property type="entry name" value="Aminotrans_IV"/>
</dbReference>
<dbReference type="InterPro" id="IPR036038">
    <property type="entry name" value="Aminotransferase-like"/>
</dbReference>
<name>A0ABY7JVY3_9ACTN</name>
<dbReference type="PANTHER" id="PTHR42743">
    <property type="entry name" value="AMINO-ACID AMINOTRANSFERASE"/>
    <property type="match status" value="1"/>
</dbReference>
<dbReference type="EMBL" id="CP097463">
    <property type="protein sequence ID" value="WAX55507.1"/>
    <property type="molecule type" value="Genomic_DNA"/>
</dbReference>
<dbReference type="Pfam" id="PF01063">
    <property type="entry name" value="Aminotran_4"/>
    <property type="match status" value="1"/>
</dbReference>
<dbReference type="Gene3D" id="3.20.10.10">
    <property type="entry name" value="D-amino Acid Aminotransferase, subunit A, domain 2"/>
    <property type="match status" value="1"/>
</dbReference>
<dbReference type="InterPro" id="IPR043131">
    <property type="entry name" value="BCAT-like_N"/>
</dbReference>
<organism evidence="2 3">
    <name type="scientific">Jatrophihabitans cynanchi</name>
    <dbReference type="NCBI Taxonomy" id="2944128"/>
    <lineage>
        <taxon>Bacteria</taxon>
        <taxon>Bacillati</taxon>
        <taxon>Actinomycetota</taxon>
        <taxon>Actinomycetes</taxon>
        <taxon>Jatrophihabitantales</taxon>
        <taxon>Jatrophihabitantaceae</taxon>
        <taxon>Jatrophihabitans</taxon>
    </lineage>
</organism>
<comment type="similarity">
    <text evidence="1">Belongs to the class-IV pyridoxal-phosphate-dependent aminotransferase family.</text>
</comment>
<dbReference type="RefSeq" id="WP_269442022.1">
    <property type="nucleotide sequence ID" value="NZ_CP097463.1"/>
</dbReference>
<dbReference type="PANTHER" id="PTHR42743:SF11">
    <property type="entry name" value="AMINODEOXYCHORISMATE LYASE"/>
    <property type="match status" value="1"/>
</dbReference>
<gene>
    <name evidence="2" type="ORF">M6B22_13245</name>
</gene>
<dbReference type="Gene3D" id="3.30.470.10">
    <property type="match status" value="1"/>
</dbReference>
<dbReference type="InterPro" id="IPR050571">
    <property type="entry name" value="Class-IV_PLP-Dep_Aminotrnsfr"/>
</dbReference>
<dbReference type="CDD" id="cd00449">
    <property type="entry name" value="PLPDE_IV"/>
    <property type="match status" value="1"/>
</dbReference>